<dbReference type="EMBL" id="ACJX03000001">
    <property type="protein sequence ID" value="KRT34428.1"/>
    <property type="molecule type" value="Genomic_DNA"/>
</dbReference>
<dbReference type="InterPro" id="IPR029068">
    <property type="entry name" value="Glyas_Bleomycin-R_OHBP_Dase"/>
</dbReference>
<dbReference type="InterPro" id="IPR051785">
    <property type="entry name" value="MMCE/EMCE_epimerase"/>
</dbReference>
<evidence type="ECO:0000313" key="3">
    <source>
        <dbReference type="EMBL" id="KRT34428.1"/>
    </source>
</evidence>
<dbReference type="InterPro" id="IPR037523">
    <property type="entry name" value="VOC_core"/>
</dbReference>
<dbReference type="Proteomes" id="UP000005273">
    <property type="component" value="Unassembled WGS sequence"/>
</dbReference>
<evidence type="ECO:0000313" key="4">
    <source>
        <dbReference type="Proteomes" id="UP000005273"/>
    </source>
</evidence>
<dbReference type="GO" id="GO:0004493">
    <property type="term" value="F:methylmalonyl-CoA epimerase activity"/>
    <property type="evidence" value="ECO:0007669"/>
    <property type="project" value="TreeGrafter"/>
</dbReference>
<organism evidence="3 4">
    <name type="scientific">Acetomicrobium hydrogeniformans ATCC BAA-1850</name>
    <dbReference type="NCBI Taxonomy" id="592015"/>
    <lineage>
        <taxon>Bacteria</taxon>
        <taxon>Thermotogati</taxon>
        <taxon>Synergistota</taxon>
        <taxon>Synergistia</taxon>
        <taxon>Synergistales</taxon>
        <taxon>Acetomicrobiaceae</taxon>
        <taxon>Acetomicrobium</taxon>
    </lineage>
</organism>
<dbReference type="PANTHER" id="PTHR43048:SF3">
    <property type="entry name" value="METHYLMALONYL-COA EPIMERASE, MITOCHONDRIAL"/>
    <property type="match status" value="1"/>
</dbReference>
<dbReference type="OrthoDB" id="9788468at2"/>
<proteinExistence type="predicted"/>
<dbReference type="GO" id="GO:0046491">
    <property type="term" value="P:L-methylmalonyl-CoA metabolic process"/>
    <property type="evidence" value="ECO:0007669"/>
    <property type="project" value="TreeGrafter"/>
</dbReference>
<dbReference type="GO" id="GO:0046872">
    <property type="term" value="F:metal ion binding"/>
    <property type="evidence" value="ECO:0007669"/>
    <property type="project" value="UniProtKB-KW"/>
</dbReference>
<dbReference type="PROSITE" id="PS51819">
    <property type="entry name" value="VOC"/>
    <property type="match status" value="1"/>
</dbReference>
<sequence>MTKKGLFNQVLQIAVVVKDLEEAMKNYWDKWGIGPWSVYTFDPNTVKDMILHGKREDYAMRLALAEIGNVQWELIQPLDDKSIYADFLKEHGEGLHHVALGVESYEEVMKLAEERGIEVIQGGTWFGFTYTYLDTREDLATIVELYNQPEGWEFPEPEDTYPKNS</sequence>
<evidence type="ECO:0000259" key="2">
    <source>
        <dbReference type="PROSITE" id="PS51819"/>
    </source>
</evidence>
<reference evidence="4" key="1">
    <citation type="submission" date="2012-09" db="EMBL/GenBank/DDBJ databases">
        <authorList>
            <person name="Weinstock G."/>
            <person name="Sodergren E."/>
            <person name="Clifton S."/>
            <person name="Fulton L."/>
            <person name="Fulton B."/>
            <person name="Courtney L."/>
            <person name="Fronick C."/>
            <person name="Harrison M."/>
            <person name="Strong C."/>
            <person name="Farmer C."/>
            <person name="Delehaunty K."/>
            <person name="Markovic C."/>
            <person name="Hall O."/>
            <person name="Minx P."/>
            <person name="Tomlinson C."/>
            <person name="Mitreva M."/>
            <person name="Nelson J."/>
            <person name="Hou S."/>
            <person name="Wollam A."/>
            <person name="Pepin K.H."/>
            <person name="Johnson M."/>
            <person name="Bhonagiri V."/>
            <person name="Nash W.E."/>
            <person name="Suruliraj S."/>
            <person name="Warren W."/>
            <person name="Chinwalla A."/>
            <person name="Mardis E.R."/>
            <person name="Wilson R.K."/>
        </authorList>
    </citation>
    <scope>NUCLEOTIDE SEQUENCE [LARGE SCALE GENOMIC DNA]</scope>
    <source>
        <strain evidence="4">OS1</strain>
    </source>
</reference>
<dbReference type="SUPFAM" id="SSF54593">
    <property type="entry name" value="Glyoxalase/Bleomycin resistance protein/Dihydroxybiphenyl dioxygenase"/>
    <property type="match status" value="1"/>
</dbReference>
<dbReference type="Gene3D" id="3.10.180.10">
    <property type="entry name" value="2,3-Dihydroxybiphenyl 1,2-Dioxygenase, domain 1"/>
    <property type="match status" value="1"/>
</dbReference>
<dbReference type="eggNOG" id="COG3185">
    <property type="taxonomic scope" value="Bacteria"/>
</dbReference>
<dbReference type="STRING" id="592015.HMPREF1705_04533"/>
<name>A0A0T5X7I3_9BACT</name>
<dbReference type="AlphaFoldDB" id="A0A0T5X7I3"/>
<dbReference type="Pfam" id="PF13669">
    <property type="entry name" value="Glyoxalase_4"/>
    <property type="match status" value="1"/>
</dbReference>
<keyword evidence="4" id="KW-1185">Reference proteome</keyword>
<feature type="domain" description="VOC" evidence="2">
    <location>
        <begin position="9"/>
        <end position="159"/>
    </location>
</feature>
<comment type="caution">
    <text evidence="3">The sequence shown here is derived from an EMBL/GenBank/DDBJ whole genome shotgun (WGS) entry which is preliminary data.</text>
</comment>
<evidence type="ECO:0000256" key="1">
    <source>
        <dbReference type="ARBA" id="ARBA00022723"/>
    </source>
</evidence>
<dbReference type="PANTHER" id="PTHR43048">
    <property type="entry name" value="METHYLMALONYL-COA EPIMERASE"/>
    <property type="match status" value="1"/>
</dbReference>
<dbReference type="RefSeq" id="WP_009200690.1">
    <property type="nucleotide sequence ID" value="NZ_ACJX03000001.1"/>
</dbReference>
<gene>
    <name evidence="3" type="ORF">HMPREF1705_04533</name>
</gene>
<accession>A0A0T5X7I3</accession>
<protein>
    <recommendedName>
        <fullName evidence="2">VOC domain-containing protein</fullName>
    </recommendedName>
</protein>
<keyword evidence="1" id="KW-0479">Metal-binding</keyword>